<evidence type="ECO:0000313" key="2">
    <source>
        <dbReference type="Proteomes" id="UP000265618"/>
    </source>
</evidence>
<proteinExistence type="predicted"/>
<organism evidence="1 2">
    <name type="scientific">Kipferlia bialata</name>
    <dbReference type="NCBI Taxonomy" id="797122"/>
    <lineage>
        <taxon>Eukaryota</taxon>
        <taxon>Metamonada</taxon>
        <taxon>Carpediemonas-like organisms</taxon>
        <taxon>Kipferlia</taxon>
    </lineage>
</organism>
<accession>A0A9K3CTL5</accession>
<dbReference type="Proteomes" id="UP000265618">
    <property type="component" value="Unassembled WGS sequence"/>
</dbReference>
<dbReference type="AlphaFoldDB" id="A0A9K3CTL5"/>
<gene>
    <name evidence="1" type="ORF">KIPB_002312</name>
</gene>
<protein>
    <submittedName>
        <fullName evidence="1">Uncharacterized protein</fullName>
    </submittedName>
</protein>
<reference evidence="1 2" key="1">
    <citation type="journal article" date="2018" name="PLoS ONE">
        <title>The draft genome of Kipferlia bialata reveals reductive genome evolution in fornicate parasites.</title>
        <authorList>
            <person name="Tanifuji G."/>
            <person name="Takabayashi S."/>
            <person name="Kume K."/>
            <person name="Takagi M."/>
            <person name="Nakayama T."/>
            <person name="Kamikawa R."/>
            <person name="Inagaki Y."/>
            <person name="Hashimoto T."/>
        </authorList>
    </citation>
    <scope>NUCLEOTIDE SEQUENCE [LARGE SCALE GENOMIC DNA]</scope>
    <source>
        <strain evidence="1">NY0173</strain>
    </source>
</reference>
<dbReference type="EMBL" id="BDIP01000373">
    <property type="protein sequence ID" value="GIQ81364.1"/>
    <property type="molecule type" value="Genomic_DNA"/>
</dbReference>
<name>A0A9K3CTL5_9EUKA</name>
<dbReference type="OrthoDB" id="9940519at2759"/>
<keyword evidence="2" id="KW-1185">Reference proteome</keyword>
<comment type="caution">
    <text evidence="1">The sequence shown here is derived from an EMBL/GenBank/DDBJ whole genome shotgun (WGS) entry which is preliminary data.</text>
</comment>
<evidence type="ECO:0000313" key="1">
    <source>
        <dbReference type="EMBL" id="GIQ81364.1"/>
    </source>
</evidence>
<sequence length="668" mass="73399">MPPGVTFPAYYAGQKWANLGHVYINLIELLEYRKDQAALSMVLREQILKLTAGILAPLKVTAMWNTDDIPAWQQCYVFELVWKNVYRNVELGLPAFDQVLDFQTGRAEDLKQFQDCLANGSPVIVLGSAITTSLASNASVEGTLLNKACDLMFETQGNLTVFPHISAEMQRLRDEERRVEDIQTSTVLETRNKVGAQCDMFGLSAERKIRPKLGIFLAEVQRFSDGCSDSDITKDVCGIRDLLGEVAALSEAIRESSAVRRAQMAELCMLVYEVSSGLGDLGSDVVGFERCIQLSQCALELARPGIDPVMAPESLVEPLLVAFRLLAIAAVLALDNGGRECGPNDRQLEILLKKLSDISEMPPGETGSFHAVTTDARMLHDALATPETRRGLPGTWYLMRTEVVWARGMMLESGTRRAPLAQGDRGYVGSVVRELELDPPVTYETVSVRSGLRALAQVPNASLCTITQDSILEEVLDRRSISIQEVCTDSSAMSAHQREVLHLHGVASVDSSVHYAVTYQDFCRGHVEFLAALLGPSMDPLCGKSAVGLLSPSGEAKPASIRPMVFVGTGHLPLEDPHFLSLFERLNILADKKADYQRHYVLGAQCTTWETVQRLNTRFPFINLVFIDSGSAVHARGPFLVQHKRFMTVSHTLDPVSLSQSLTCFAGV</sequence>